<dbReference type="GO" id="GO:0008616">
    <property type="term" value="P:tRNA queuosine(34) biosynthetic process"/>
    <property type="evidence" value="ECO:0007669"/>
    <property type="project" value="UniProtKB-KW"/>
</dbReference>
<sequence length="129" mass="14277">MAGKWRLTIDEGFCASHQLRNYNGKCEHLHGHNFGVSVEVEGSELDPAVEILVDFGELKRLAREAVDALDHAHLNDLPAFAERNPSSENIARHLYQGIREKLAALAPQARLVSVSVSEKGTSRATYLED</sequence>
<comment type="pathway">
    <text evidence="1 5">Purine metabolism; 7-cyano-7-deazaguanine biosynthesis.</text>
</comment>
<evidence type="ECO:0000256" key="2">
    <source>
        <dbReference type="ARBA" id="ARBA00008900"/>
    </source>
</evidence>
<reference evidence="8 9" key="1">
    <citation type="submission" date="2017-06" db="EMBL/GenBank/DDBJ databases">
        <authorList>
            <person name="Kim H.J."/>
            <person name="Triplett B.A."/>
        </authorList>
    </citation>
    <scope>NUCLEOTIDE SEQUENCE [LARGE SCALE GENOMIC DNA]</scope>
    <source>
        <strain evidence="8 9">DSM 13116</strain>
    </source>
</reference>
<dbReference type="PIRSF" id="PIRSF006113">
    <property type="entry name" value="PTP_synth"/>
    <property type="match status" value="1"/>
</dbReference>
<dbReference type="Pfam" id="PF01242">
    <property type="entry name" value="PTPS"/>
    <property type="match status" value="1"/>
</dbReference>
<dbReference type="PANTHER" id="PTHR12589">
    <property type="entry name" value="PYRUVOYL TETRAHYDROBIOPTERIN SYNTHASE"/>
    <property type="match status" value="1"/>
</dbReference>
<feature type="active site" description="Charge relay system" evidence="6">
    <location>
        <position position="71"/>
    </location>
</feature>
<dbReference type="GO" id="GO:0070497">
    <property type="term" value="F:6-carboxytetrahydropterin synthase activity"/>
    <property type="evidence" value="ECO:0007669"/>
    <property type="project" value="UniProtKB-EC"/>
</dbReference>
<evidence type="ECO:0000256" key="5">
    <source>
        <dbReference type="PIRNR" id="PIRNR006113"/>
    </source>
</evidence>
<feature type="binding site" evidence="7">
    <location>
        <position position="17"/>
    </location>
    <ligand>
        <name>Zn(2+)</name>
        <dbReference type="ChEBI" id="CHEBI:29105"/>
    </ligand>
</feature>
<comment type="cofactor">
    <cofactor evidence="5 7">
        <name>Zn(2+)</name>
        <dbReference type="ChEBI" id="CHEBI:29105"/>
    </cofactor>
    <text evidence="5 7">Binds 1 zinc ion per subunit.</text>
</comment>
<dbReference type="SUPFAM" id="SSF55620">
    <property type="entry name" value="Tetrahydrobiopterin biosynthesis enzymes-like"/>
    <property type="match status" value="1"/>
</dbReference>
<keyword evidence="5 7" id="KW-0862">Zinc</keyword>
<dbReference type="InterPro" id="IPR038418">
    <property type="entry name" value="6-PTP_synth/QueD_sf"/>
</dbReference>
<dbReference type="InterPro" id="IPR007115">
    <property type="entry name" value="6-PTP_synth/QueD"/>
</dbReference>
<evidence type="ECO:0000256" key="6">
    <source>
        <dbReference type="PIRSR" id="PIRSR006113-1"/>
    </source>
</evidence>
<dbReference type="RefSeq" id="WP_089273690.1">
    <property type="nucleotide sequence ID" value="NZ_FZOC01000003.1"/>
</dbReference>
<dbReference type="UniPathway" id="UPA00391"/>
<evidence type="ECO:0000313" key="9">
    <source>
        <dbReference type="Proteomes" id="UP000198324"/>
    </source>
</evidence>
<keyword evidence="5 7" id="KW-0479">Metal-binding</keyword>
<feature type="active site" description="Proton acceptor" evidence="6">
    <location>
        <position position="26"/>
    </location>
</feature>
<dbReference type="NCBIfam" id="TIGR03367">
    <property type="entry name" value="queuosine_QueD"/>
    <property type="match status" value="1"/>
</dbReference>
<evidence type="ECO:0000256" key="7">
    <source>
        <dbReference type="PIRSR" id="PIRSR006113-2"/>
    </source>
</evidence>
<dbReference type="EC" id="4.-.-.-" evidence="5"/>
<feature type="active site" description="Charge relay system" evidence="6">
    <location>
        <position position="118"/>
    </location>
</feature>
<dbReference type="GO" id="GO:0046872">
    <property type="term" value="F:metal ion binding"/>
    <property type="evidence" value="ECO:0007669"/>
    <property type="project" value="UniProtKB-KW"/>
</dbReference>
<name>A0A238ZZH6_9BACT</name>
<evidence type="ECO:0000256" key="3">
    <source>
        <dbReference type="ARBA" id="ARBA00018141"/>
    </source>
</evidence>
<gene>
    <name evidence="8" type="ORF">SAMN04488503_1694</name>
</gene>
<keyword evidence="5" id="KW-0456">Lyase</keyword>
<protein>
    <recommendedName>
        <fullName evidence="3 5">6-carboxy-5,6,7,8-tetrahydropterin synthase</fullName>
        <ecNumber evidence="5">4.-.-.-</ecNumber>
    </recommendedName>
</protein>
<keyword evidence="9" id="KW-1185">Reference proteome</keyword>
<organism evidence="8 9">
    <name type="scientific">Humidesulfovibrio mexicanus</name>
    <dbReference type="NCBI Taxonomy" id="147047"/>
    <lineage>
        <taxon>Bacteria</taxon>
        <taxon>Pseudomonadati</taxon>
        <taxon>Thermodesulfobacteriota</taxon>
        <taxon>Desulfovibrionia</taxon>
        <taxon>Desulfovibrionales</taxon>
        <taxon>Desulfovibrionaceae</taxon>
        <taxon>Humidesulfovibrio</taxon>
    </lineage>
</organism>
<comment type="similarity">
    <text evidence="2 5">Belongs to the PTPS family. QueD subfamily.</text>
</comment>
<dbReference type="AlphaFoldDB" id="A0A238ZZH6"/>
<feature type="binding site" evidence="7">
    <location>
        <position position="30"/>
    </location>
    <ligand>
        <name>Zn(2+)</name>
        <dbReference type="ChEBI" id="CHEBI:29105"/>
    </ligand>
</feature>
<dbReference type="EMBL" id="FZOC01000003">
    <property type="protein sequence ID" value="SNR88174.1"/>
    <property type="molecule type" value="Genomic_DNA"/>
</dbReference>
<dbReference type="OrthoDB" id="9804698at2"/>
<dbReference type="PANTHER" id="PTHR12589:SF8">
    <property type="entry name" value="6-CARBOXY-5,6,7,8-TETRAHYDROPTERIN SYNTHASE"/>
    <property type="match status" value="1"/>
</dbReference>
<accession>A0A238ZZH6</accession>
<evidence type="ECO:0000313" key="8">
    <source>
        <dbReference type="EMBL" id="SNR88174.1"/>
    </source>
</evidence>
<feature type="binding site" evidence="7">
    <location>
        <position position="32"/>
    </location>
    <ligand>
        <name>Zn(2+)</name>
        <dbReference type="ChEBI" id="CHEBI:29105"/>
    </ligand>
</feature>
<dbReference type="Proteomes" id="UP000198324">
    <property type="component" value="Unassembled WGS sequence"/>
</dbReference>
<comment type="catalytic activity">
    <reaction evidence="4 5">
        <text>7,8-dihydroneopterin 3'-triphosphate + H2O = 6-carboxy-5,6,7,8-tetrahydropterin + triphosphate + acetaldehyde + 2 H(+)</text>
        <dbReference type="Rhea" id="RHEA:27966"/>
        <dbReference type="ChEBI" id="CHEBI:15343"/>
        <dbReference type="ChEBI" id="CHEBI:15377"/>
        <dbReference type="ChEBI" id="CHEBI:15378"/>
        <dbReference type="ChEBI" id="CHEBI:18036"/>
        <dbReference type="ChEBI" id="CHEBI:58462"/>
        <dbReference type="ChEBI" id="CHEBI:61032"/>
        <dbReference type="EC" id="4.1.2.50"/>
    </reaction>
</comment>
<evidence type="ECO:0000256" key="1">
    <source>
        <dbReference type="ARBA" id="ARBA00005061"/>
    </source>
</evidence>
<dbReference type="Gene3D" id="3.30.479.10">
    <property type="entry name" value="6-pyruvoyl tetrahydropterin synthase/QueD"/>
    <property type="match status" value="1"/>
</dbReference>
<evidence type="ECO:0000256" key="4">
    <source>
        <dbReference type="ARBA" id="ARBA00048807"/>
    </source>
</evidence>
<proteinExistence type="inferred from homology"/>
<keyword evidence="5" id="KW-0671">Queuosine biosynthesis</keyword>